<proteinExistence type="predicted"/>
<protein>
    <submittedName>
        <fullName evidence="2">Serine hydrolase</fullName>
    </submittedName>
</protein>
<dbReference type="PANTHER" id="PTHR46825">
    <property type="entry name" value="D-ALANYL-D-ALANINE-CARBOXYPEPTIDASE/ENDOPEPTIDASE AMPH"/>
    <property type="match status" value="1"/>
</dbReference>
<dbReference type="InterPro" id="IPR012338">
    <property type="entry name" value="Beta-lactam/transpept-like"/>
</dbReference>
<dbReference type="GO" id="GO:0016787">
    <property type="term" value="F:hydrolase activity"/>
    <property type="evidence" value="ECO:0007669"/>
    <property type="project" value="UniProtKB-KW"/>
</dbReference>
<evidence type="ECO:0000259" key="1">
    <source>
        <dbReference type="Pfam" id="PF00144"/>
    </source>
</evidence>
<dbReference type="InterPro" id="IPR001466">
    <property type="entry name" value="Beta-lactam-related"/>
</dbReference>
<keyword evidence="3" id="KW-1185">Reference proteome</keyword>
<dbReference type="InterPro" id="IPR050491">
    <property type="entry name" value="AmpC-like"/>
</dbReference>
<accession>A0A8J3JHK0</accession>
<dbReference type="SUPFAM" id="SSF56601">
    <property type="entry name" value="beta-lactamase/transpeptidase-like"/>
    <property type="match status" value="1"/>
</dbReference>
<dbReference type="PANTHER" id="PTHR46825:SF9">
    <property type="entry name" value="BETA-LACTAMASE-RELATED DOMAIN-CONTAINING PROTEIN"/>
    <property type="match status" value="1"/>
</dbReference>
<name>A0A8J3JHK0_9ACTN</name>
<dbReference type="Proteomes" id="UP000601223">
    <property type="component" value="Unassembled WGS sequence"/>
</dbReference>
<gene>
    <name evidence="2" type="ORF">Cba03nite_21550</name>
</gene>
<dbReference type="Gene3D" id="3.40.710.10">
    <property type="entry name" value="DD-peptidase/beta-lactamase superfamily"/>
    <property type="match status" value="1"/>
</dbReference>
<dbReference type="EMBL" id="BONF01000010">
    <property type="protein sequence ID" value="GIF80806.1"/>
    <property type="molecule type" value="Genomic_DNA"/>
</dbReference>
<dbReference type="RefSeq" id="WP_203744725.1">
    <property type="nucleotide sequence ID" value="NZ_BONF01000010.1"/>
</dbReference>
<reference evidence="2 3" key="1">
    <citation type="submission" date="2021-01" db="EMBL/GenBank/DDBJ databases">
        <title>Whole genome shotgun sequence of Catellatospora bangladeshensis NBRC 107357.</title>
        <authorList>
            <person name="Komaki H."/>
            <person name="Tamura T."/>
        </authorList>
    </citation>
    <scope>NUCLEOTIDE SEQUENCE [LARGE SCALE GENOMIC DNA]</scope>
    <source>
        <strain evidence="2 3">NBRC 107357</strain>
    </source>
</reference>
<dbReference type="AlphaFoldDB" id="A0A8J3JHK0"/>
<organism evidence="2 3">
    <name type="scientific">Catellatospora bangladeshensis</name>
    <dbReference type="NCBI Taxonomy" id="310355"/>
    <lineage>
        <taxon>Bacteria</taxon>
        <taxon>Bacillati</taxon>
        <taxon>Actinomycetota</taxon>
        <taxon>Actinomycetes</taxon>
        <taxon>Micromonosporales</taxon>
        <taxon>Micromonosporaceae</taxon>
        <taxon>Catellatospora</taxon>
    </lineage>
</organism>
<comment type="caution">
    <text evidence="2">The sequence shown here is derived from an EMBL/GenBank/DDBJ whole genome shotgun (WGS) entry which is preliminary data.</text>
</comment>
<evidence type="ECO:0000313" key="2">
    <source>
        <dbReference type="EMBL" id="GIF80806.1"/>
    </source>
</evidence>
<dbReference type="Pfam" id="PF00144">
    <property type="entry name" value="Beta-lactamase"/>
    <property type="match status" value="1"/>
</dbReference>
<keyword evidence="2" id="KW-0378">Hydrolase</keyword>
<evidence type="ECO:0000313" key="3">
    <source>
        <dbReference type="Proteomes" id="UP000601223"/>
    </source>
</evidence>
<sequence length="306" mass="32380">MPPSKIPGATLLRRGGTVLAETLAPGTTARTRYQIASVSKQFTAAAVLLLAQRGALALDDPIGHRLGGCPPAWRDITLHHLLSNSSGLGHWDEYPLIDLHRRVEPGELLASFHEVPPLFAPGARFHYSSPGFVLLAHVVAEAAGTAYHKALAEMIFTPLGMADTFAGEPGDRADLAVGRDASGEPVSPYELDVVAMGAGDIWSTTGDLLRWVDALGSGRLLDERRRRLMHTAHTPTGGGPDAAGYGYGLFTGTVGGTPWFHHDGGNAGFRSFLAWVPERDVRIVVLSDSEATGAGDLEPLLATALS</sequence>
<feature type="domain" description="Beta-lactamase-related" evidence="1">
    <location>
        <begin position="6"/>
        <end position="292"/>
    </location>
</feature>